<feature type="domain" description="Helicase C-terminal" evidence="15">
    <location>
        <begin position="635"/>
        <end position="798"/>
    </location>
</feature>
<dbReference type="InterPro" id="IPR058951">
    <property type="entry name" value="WHD_Rad26_CSB-like"/>
</dbReference>
<dbReference type="GO" id="GO:0003678">
    <property type="term" value="F:DNA helicase activity"/>
    <property type="evidence" value="ECO:0007669"/>
    <property type="project" value="UniProtKB-EC"/>
</dbReference>
<keyword evidence="7" id="KW-0347">Helicase</keyword>
<evidence type="ECO:0000256" key="7">
    <source>
        <dbReference type="ARBA" id="ARBA00022806"/>
    </source>
</evidence>
<dbReference type="CDD" id="cd18000">
    <property type="entry name" value="DEXHc_ERCC6"/>
    <property type="match status" value="1"/>
</dbReference>
<organism evidence="16 17">
    <name type="scientific">Zygosaccharomyces mellis</name>
    <dbReference type="NCBI Taxonomy" id="42258"/>
    <lineage>
        <taxon>Eukaryota</taxon>
        <taxon>Fungi</taxon>
        <taxon>Dikarya</taxon>
        <taxon>Ascomycota</taxon>
        <taxon>Saccharomycotina</taxon>
        <taxon>Saccharomycetes</taxon>
        <taxon>Saccharomycetales</taxon>
        <taxon>Saccharomycetaceae</taxon>
        <taxon>Zygosaccharomyces</taxon>
    </lineage>
</organism>
<dbReference type="InterPro" id="IPR027417">
    <property type="entry name" value="P-loop_NTPase"/>
</dbReference>
<dbReference type="SMART" id="SM00490">
    <property type="entry name" value="HELICc"/>
    <property type="match status" value="1"/>
</dbReference>
<dbReference type="PANTHER" id="PTHR45629:SF7">
    <property type="entry name" value="DNA EXCISION REPAIR PROTEIN ERCC-6-RELATED"/>
    <property type="match status" value="1"/>
</dbReference>
<evidence type="ECO:0000313" key="17">
    <source>
        <dbReference type="Proteomes" id="UP000301737"/>
    </source>
</evidence>
<dbReference type="InterPro" id="IPR050496">
    <property type="entry name" value="SNF2_RAD54_helicase_repair"/>
</dbReference>
<name>A0A4C2EFA4_9SACH</name>
<dbReference type="GO" id="GO:0016787">
    <property type="term" value="F:hydrolase activity"/>
    <property type="evidence" value="ECO:0007669"/>
    <property type="project" value="UniProtKB-KW"/>
</dbReference>
<evidence type="ECO:0000256" key="6">
    <source>
        <dbReference type="ARBA" id="ARBA00022801"/>
    </source>
</evidence>
<keyword evidence="8" id="KW-0067">ATP-binding</keyword>
<evidence type="ECO:0000256" key="1">
    <source>
        <dbReference type="ARBA" id="ARBA00004123"/>
    </source>
</evidence>
<keyword evidence="17" id="KW-1185">Reference proteome</keyword>
<evidence type="ECO:0000256" key="9">
    <source>
        <dbReference type="ARBA" id="ARBA00023125"/>
    </source>
</evidence>
<evidence type="ECO:0000313" key="16">
    <source>
        <dbReference type="EMBL" id="GCF00629.1"/>
    </source>
</evidence>
<feature type="compositionally biased region" description="Acidic residues" evidence="13">
    <location>
        <begin position="157"/>
        <end position="169"/>
    </location>
</feature>
<evidence type="ECO:0000256" key="2">
    <source>
        <dbReference type="ARBA" id="ARBA00007025"/>
    </source>
</evidence>
<evidence type="ECO:0000259" key="15">
    <source>
        <dbReference type="PROSITE" id="PS51194"/>
    </source>
</evidence>
<dbReference type="PROSITE" id="PS51194">
    <property type="entry name" value="HELICASE_CTER"/>
    <property type="match status" value="1"/>
</dbReference>
<dbReference type="InterPro" id="IPR001650">
    <property type="entry name" value="Helicase_C-like"/>
</dbReference>
<dbReference type="Pfam" id="PF00176">
    <property type="entry name" value="SNF2-rel_dom"/>
    <property type="match status" value="1"/>
</dbReference>
<comment type="similarity">
    <text evidence="2">Belongs to the SNF2/RAD54 helicase family.</text>
</comment>
<evidence type="ECO:0000256" key="8">
    <source>
        <dbReference type="ARBA" id="ARBA00022840"/>
    </source>
</evidence>
<dbReference type="FunFam" id="3.40.50.10810:FF:000039">
    <property type="entry name" value="DNA repair protein Rhp26/Rad26"/>
    <property type="match status" value="1"/>
</dbReference>
<evidence type="ECO:0000256" key="11">
    <source>
        <dbReference type="ARBA" id="ARBA00023242"/>
    </source>
</evidence>
<keyword evidence="4" id="KW-0547">Nucleotide-binding</keyword>
<dbReference type="GO" id="GO:0006283">
    <property type="term" value="P:transcription-coupled nucleotide-excision repair"/>
    <property type="evidence" value="ECO:0007669"/>
    <property type="project" value="TreeGrafter"/>
</dbReference>
<protein>
    <recommendedName>
        <fullName evidence="3">DNA helicase</fullName>
        <ecNumber evidence="3">3.6.4.12</ecNumber>
    </recommendedName>
</protein>
<sequence>MDSGEKHLQDLGLVNILSQSTLEQRIQSDATGLINQQLLEQEQGRFERAQNAVTRCNEKIGLLTRRWNNASRISARQKLKEQIDEIKHNELPPILSDIEDIRKRLRGLKQSQNADTVENSSQNEGRKPGESERDYLVRTGQVTAFGSKRGFEVTNDSADEDEDDQEQAVEEVAKKSPQSNDSDASYENEDMDDEESDSEMSAEGGNEKNDTVLQPSAVRDDGDEYFYQRRLRRWCNHRAQGRKTDNNPDLPEWRKKHQEFPDAKLDDEFRIPGEIYSLLFNYQRTCVQWLYELYQQKCGGIIGDEMGLGKTIQVIAFLAALHHSNQLDGPILVICPATVMKQWCTEFHHWWPPFRTVILHSIGAGMASKKKMSEDELEELIMSGDPDQFSYGDLQNSNKTKIQVESDNLMQTLIDKVTEDGHVLITTYVGLRLHADKLLKINWAYGILDEGHKIRNPDSDISLTCKKLKTPNRLILSGTPIQNNLTELWSLFDFIFPGKLGTLPIFQQQFVQPINMGGYANATNIQVQTGYKCAVALRDLISPYLLRRVKADVAKDLPEKKEMVLFCKLTQVQRRKYLEFLHSRELEDIKGGKRRVLYGIDILRKICNHPDLLDREERHQEKSYGDPKRSGKMQVVKQLLLLWKREGYKALLFTQSRQMLDILQEFIAIKDQELTGLKFLRMDGTTTISVRQSLVDEFNRGDYNVFLLTTRVGGLGVNLTGANRIIIFDPDWNPSTDMQARERAWRIGQKREVSIYRLMVTGSIEEKIYHRQIFKQFLTNKILSDPKQKRFFKMNELHDLFTLGGENGYATEELESEVQQRTEGLKNSKTEESDDFEKVVNLIGVSKLESFYTGKEPHENPRKEDDRLIEGLLGESGLASAATHESVIKSHSSSSSDIIAQEASKLANAAVNALRNSRKARKKFDVGTPTWTGKFGQAGKIRKKRDKDIPGSSTILANIRNAQKQAQSMPSQESTSEEVEEKQVVLKQIENYLQRCPDYFATSNDVINNIKVNLSTKEDVIKIRALLKAIATFDKHRRGWKLNEEFINSE</sequence>
<dbReference type="PROSITE" id="PS51192">
    <property type="entry name" value="HELICASE_ATP_BIND_1"/>
    <property type="match status" value="1"/>
</dbReference>
<dbReference type="OrthoDB" id="413460at2759"/>
<dbReference type="PANTHER" id="PTHR45629">
    <property type="entry name" value="SNF2/RAD54 FAMILY MEMBER"/>
    <property type="match status" value="1"/>
</dbReference>
<keyword evidence="11" id="KW-0539">Nucleus</keyword>
<keyword evidence="6" id="KW-0378">Hydrolase</keyword>
<dbReference type="InterPro" id="IPR014001">
    <property type="entry name" value="Helicase_ATP-bd"/>
</dbReference>
<feature type="compositionally biased region" description="Acidic residues" evidence="13">
    <location>
        <begin position="184"/>
        <end position="200"/>
    </location>
</feature>
<comment type="catalytic activity">
    <reaction evidence="12">
        <text>ATP + H2O = ADP + phosphate + H(+)</text>
        <dbReference type="Rhea" id="RHEA:13065"/>
        <dbReference type="ChEBI" id="CHEBI:15377"/>
        <dbReference type="ChEBI" id="CHEBI:15378"/>
        <dbReference type="ChEBI" id="CHEBI:30616"/>
        <dbReference type="ChEBI" id="CHEBI:43474"/>
        <dbReference type="ChEBI" id="CHEBI:456216"/>
        <dbReference type="EC" id="3.6.4.12"/>
    </reaction>
</comment>
<dbReference type="EMBL" id="BIMX01000020">
    <property type="protein sequence ID" value="GCF00629.1"/>
    <property type="molecule type" value="Genomic_DNA"/>
</dbReference>
<keyword evidence="10" id="KW-0234">DNA repair</keyword>
<dbReference type="InterPro" id="IPR038718">
    <property type="entry name" value="SNF2-like_sf"/>
</dbReference>
<evidence type="ECO:0000256" key="4">
    <source>
        <dbReference type="ARBA" id="ARBA00022741"/>
    </source>
</evidence>
<dbReference type="InterPro" id="IPR000330">
    <property type="entry name" value="SNF2_N"/>
</dbReference>
<dbReference type="SMART" id="SM00487">
    <property type="entry name" value="DEXDc"/>
    <property type="match status" value="1"/>
</dbReference>
<dbReference type="Pfam" id="PF00271">
    <property type="entry name" value="Helicase_C"/>
    <property type="match status" value="1"/>
</dbReference>
<evidence type="ECO:0000256" key="13">
    <source>
        <dbReference type="SAM" id="MobiDB-lite"/>
    </source>
</evidence>
<dbReference type="Pfam" id="PF25875">
    <property type="entry name" value="WHD_Rad26_CSB"/>
    <property type="match status" value="1"/>
</dbReference>
<accession>A0A4C2EFA4</accession>
<feature type="region of interest" description="Disordered" evidence="13">
    <location>
        <begin position="109"/>
        <end position="134"/>
    </location>
</feature>
<dbReference type="GO" id="GO:0005524">
    <property type="term" value="F:ATP binding"/>
    <property type="evidence" value="ECO:0007669"/>
    <property type="project" value="InterPro"/>
</dbReference>
<proteinExistence type="inferred from homology"/>
<dbReference type="Proteomes" id="UP000301737">
    <property type="component" value="Unassembled WGS sequence"/>
</dbReference>
<evidence type="ECO:0000259" key="14">
    <source>
        <dbReference type="PROSITE" id="PS51192"/>
    </source>
</evidence>
<reference evidence="16 17" key="1">
    <citation type="submission" date="2019-01" db="EMBL/GenBank/DDBJ databases">
        <title>Draft Genome Sequencing of Zygosaccharomyces mellis Ca-7.</title>
        <authorList>
            <person name="Shiwa Y."/>
            <person name="Kanesaki Y."/>
            <person name="Ishige T."/>
            <person name="Mura K."/>
            <person name="Hori T."/>
            <person name="Tamura T."/>
        </authorList>
    </citation>
    <scope>NUCLEOTIDE SEQUENCE [LARGE SCALE GENOMIC DNA]</scope>
    <source>
        <strain evidence="16 17">Ca-7</strain>
    </source>
</reference>
<dbReference type="InterPro" id="IPR049730">
    <property type="entry name" value="SNF2/RAD54-like_C"/>
</dbReference>
<keyword evidence="5" id="KW-0227">DNA damage</keyword>
<dbReference type="Gene3D" id="3.40.50.10810">
    <property type="entry name" value="Tandem AAA-ATPase domain"/>
    <property type="match status" value="1"/>
</dbReference>
<dbReference type="EC" id="3.6.4.12" evidence="3"/>
<comment type="subcellular location">
    <subcellularLocation>
        <location evidence="1">Nucleus</location>
    </subcellularLocation>
</comment>
<gene>
    <name evidence="16" type="primary">RAD26</name>
    <name evidence="16" type="ORF">ZYGM_001521</name>
</gene>
<evidence type="ECO:0000256" key="5">
    <source>
        <dbReference type="ARBA" id="ARBA00022763"/>
    </source>
</evidence>
<evidence type="ECO:0000256" key="10">
    <source>
        <dbReference type="ARBA" id="ARBA00023204"/>
    </source>
</evidence>
<keyword evidence="9" id="KW-0238">DNA-binding</keyword>
<dbReference type="AlphaFoldDB" id="A0A4C2EFA4"/>
<feature type="region of interest" description="Disordered" evidence="13">
    <location>
        <begin position="147"/>
        <end position="219"/>
    </location>
</feature>
<comment type="caution">
    <text evidence="16">The sequence shown here is derived from an EMBL/GenBank/DDBJ whole genome shotgun (WGS) entry which is preliminary data.</text>
</comment>
<feature type="compositionally biased region" description="Polar residues" evidence="13">
    <location>
        <begin position="109"/>
        <end position="123"/>
    </location>
</feature>
<evidence type="ECO:0000256" key="12">
    <source>
        <dbReference type="ARBA" id="ARBA00047995"/>
    </source>
</evidence>
<evidence type="ECO:0000256" key="3">
    <source>
        <dbReference type="ARBA" id="ARBA00012551"/>
    </source>
</evidence>
<dbReference type="CDD" id="cd18793">
    <property type="entry name" value="SF2_C_SNF"/>
    <property type="match status" value="1"/>
</dbReference>
<dbReference type="Gene3D" id="3.40.50.300">
    <property type="entry name" value="P-loop containing nucleotide triphosphate hydrolases"/>
    <property type="match status" value="1"/>
</dbReference>
<dbReference type="GO" id="GO:0005634">
    <property type="term" value="C:nucleus"/>
    <property type="evidence" value="ECO:0007669"/>
    <property type="project" value="TreeGrafter"/>
</dbReference>
<feature type="domain" description="Helicase ATP-binding" evidence="14">
    <location>
        <begin position="291"/>
        <end position="498"/>
    </location>
</feature>
<feature type="compositionally biased region" description="Basic and acidic residues" evidence="13">
    <location>
        <begin position="124"/>
        <end position="134"/>
    </location>
</feature>
<dbReference type="SUPFAM" id="SSF52540">
    <property type="entry name" value="P-loop containing nucleoside triphosphate hydrolases"/>
    <property type="match status" value="2"/>
</dbReference>